<protein>
    <recommendedName>
        <fullName evidence="3">Neurotransmitter-gated ion-channel transmembrane domain-containing protein</fullName>
    </recommendedName>
</protein>
<proteinExistence type="predicted"/>
<dbReference type="SUPFAM" id="SSF90112">
    <property type="entry name" value="Neurotransmitter-gated ion-channel transmembrane pore"/>
    <property type="match status" value="1"/>
</dbReference>
<accession>A0A4V6XWA2</accession>
<sequence>MYRSTEELFGECECFSLLFFSFLARNAPLFLHLTLNNSDRRVTYASVAFPNAYELDSLFPPSHTLSCTAINRQPHGNNSSSRNHFPGVALDSATSSKRLKNAMVSKSESVTSSFGQCAREILTKTFKLSGEQHHHLIEQCCDDDDNELAKLSDSSGGTSVSASRNHVTAYNTDDNQNQDNTWRERIRDGERLANWSQTDNNDNDQRDNEHHKWSRLLQNGTAGNYGTRGRTTPVKKQSDKWASTVKQLNKNKKISARNEAKRIDQKSRWVFPMTFVIFNISYWTYYLYLV</sequence>
<dbReference type="InterPro" id="IPR038050">
    <property type="entry name" value="Neuro_actylchol_rec"/>
</dbReference>
<feature type="compositionally biased region" description="Low complexity" evidence="1">
    <location>
        <begin position="171"/>
        <end position="180"/>
    </location>
</feature>
<dbReference type="OrthoDB" id="5862586at2759"/>
<evidence type="ECO:0000313" key="5">
    <source>
        <dbReference type="Proteomes" id="UP000298663"/>
    </source>
</evidence>
<dbReference type="InterPro" id="IPR036719">
    <property type="entry name" value="Neuro-gated_channel_TM_sf"/>
</dbReference>
<evidence type="ECO:0000313" key="4">
    <source>
        <dbReference type="EMBL" id="TKR83165.1"/>
    </source>
</evidence>
<keyword evidence="2" id="KW-1133">Transmembrane helix</keyword>
<feature type="transmembrane region" description="Helical" evidence="2">
    <location>
        <begin position="269"/>
        <end position="288"/>
    </location>
</feature>
<keyword evidence="5" id="KW-1185">Reference proteome</keyword>
<dbReference type="GO" id="GO:0016020">
    <property type="term" value="C:membrane"/>
    <property type="evidence" value="ECO:0007669"/>
    <property type="project" value="InterPro"/>
</dbReference>
<gene>
    <name evidence="4" type="ORF">L596_016796</name>
</gene>
<evidence type="ECO:0000256" key="2">
    <source>
        <dbReference type="SAM" id="Phobius"/>
    </source>
</evidence>
<dbReference type="GO" id="GO:0006811">
    <property type="term" value="P:monoatomic ion transport"/>
    <property type="evidence" value="ECO:0007669"/>
    <property type="project" value="InterPro"/>
</dbReference>
<feature type="compositionally biased region" description="Basic and acidic residues" evidence="1">
    <location>
        <begin position="181"/>
        <end position="191"/>
    </location>
</feature>
<organism evidence="4 5">
    <name type="scientific">Steinernema carpocapsae</name>
    <name type="common">Entomopathogenic nematode</name>
    <dbReference type="NCBI Taxonomy" id="34508"/>
    <lineage>
        <taxon>Eukaryota</taxon>
        <taxon>Metazoa</taxon>
        <taxon>Ecdysozoa</taxon>
        <taxon>Nematoda</taxon>
        <taxon>Chromadorea</taxon>
        <taxon>Rhabditida</taxon>
        <taxon>Tylenchina</taxon>
        <taxon>Panagrolaimomorpha</taxon>
        <taxon>Strongyloidoidea</taxon>
        <taxon>Steinernematidae</taxon>
        <taxon>Steinernema</taxon>
    </lineage>
</organism>
<keyword evidence="2" id="KW-0472">Membrane</keyword>
<dbReference type="Proteomes" id="UP000298663">
    <property type="component" value="Unassembled WGS sequence"/>
</dbReference>
<evidence type="ECO:0000256" key="1">
    <source>
        <dbReference type="SAM" id="MobiDB-lite"/>
    </source>
</evidence>
<feature type="domain" description="Neurotransmitter-gated ion-channel transmembrane" evidence="3">
    <location>
        <begin position="189"/>
        <end position="283"/>
    </location>
</feature>
<name>A0A4V6XWA2_STECR</name>
<dbReference type="Pfam" id="PF02932">
    <property type="entry name" value="Neur_chan_memb"/>
    <property type="match status" value="1"/>
</dbReference>
<dbReference type="EMBL" id="AZBU02000004">
    <property type="protein sequence ID" value="TKR83165.1"/>
    <property type="molecule type" value="Genomic_DNA"/>
</dbReference>
<reference evidence="4 5" key="2">
    <citation type="journal article" date="2019" name="G3 (Bethesda)">
        <title>Hybrid Assembly of the Genome of the Entomopathogenic Nematode Steinernema carpocapsae Identifies the X-Chromosome.</title>
        <authorList>
            <person name="Serra L."/>
            <person name="Macchietto M."/>
            <person name="Macias-Munoz A."/>
            <person name="McGill C.J."/>
            <person name="Rodriguez I.M."/>
            <person name="Rodriguez B."/>
            <person name="Murad R."/>
            <person name="Mortazavi A."/>
        </authorList>
    </citation>
    <scope>NUCLEOTIDE SEQUENCE [LARGE SCALE GENOMIC DNA]</scope>
    <source>
        <strain evidence="4 5">ALL</strain>
    </source>
</reference>
<keyword evidence="2" id="KW-0812">Transmembrane</keyword>
<comment type="caution">
    <text evidence="4">The sequence shown here is derived from an EMBL/GenBank/DDBJ whole genome shotgun (WGS) entry which is preliminary data.</text>
</comment>
<evidence type="ECO:0000259" key="3">
    <source>
        <dbReference type="Pfam" id="PF02932"/>
    </source>
</evidence>
<feature type="compositionally biased region" description="Low complexity" evidence="1">
    <location>
        <begin position="152"/>
        <end position="163"/>
    </location>
</feature>
<dbReference type="Gene3D" id="1.20.58.390">
    <property type="entry name" value="Neurotransmitter-gated ion-channel transmembrane domain"/>
    <property type="match status" value="1"/>
</dbReference>
<feature type="region of interest" description="Disordered" evidence="1">
    <location>
        <begin position="151"/>
        <end position="210"/>
    </location>
</feature>
<reference evidence="4 5" key="1">
    <citation type="journal article" date="2015" name="Genome Biol.">
        <title>Comparative genomics of Steinernema reveals deeply conserved gene regulatory networks.</title>
        <authorList>
            <person name="Dillman A.R."/>
            <person name="Macchietto M."/>
            <person name="Porter C.F."/>
            <person name="Rogers A."/>
            <person name="Williams B."/>
            <person name="Antoshechkin I."/>
            <person name="Lee M.M."/>
            <person name="Goodwin Z."/>
            <person name="Lu X."/>
            <person name="Lewis E.E."/>
            <person name="Goodrich-Blair H."/>
            <person name="Stock S.P."/>
            <person name="Adams B.J."/>
            <person name="Sternberg P.W."/>
            <person name="Mortazavi A."/>
        </authorList>
    </citation>
    <scope>NUCLEOTIDE SEQUENCE [LARGE SCALE GENOMIC DNA]</scope>
    <source>
        <strain evidence="4 5">ALL</strain>
    </source>
</reference>
<dbReference type="InterPro" id="IPR006029">
    <property type="entry name" value="Neurotrans-gated_channel_TM"/>
</dbReference>
<dbReference type="AlphaFoldDB" id="A0A4V6XWA2"/>